<feature type="transmembrane region" description="Helical" evidence="8">
    <location>
        <begin position="144"/>
        <end position="171"/>
    </location>
</feature>
<evidence type="ECO:0000256" key="4">
    <source>
        <dbReference type="ARBA" id="ARBA00022801"/>
    </source>
</evidence>
<dbReference type="GO" id="GO:0033619">
    <property type="term" value="P:membrane protein proteolysis"/>
    <property type="evidence" value="ECO:0007669"/>
    <property type="project" value="TreeGrafter"/>
</dbReference>
<keyword evidence="6 8" id="KW-1133">Transmembrane helix</keyword>
<dbReference type="GO" id="GO:0042500">
    <property type="term" value="F:aspartic endopeptidase activity, intramembrane cleaving"/>
    <property type="evidence" value="ECO:0007669"/>
    <property type="project" value="InterPro"/>
</dbReference>
<evidence type="ECO:0000256" key="7">
    <source>
        <dbReference type="ARBA" id="ARBA00023136"/>
    </source>
</evidence>
<dbReference type="Proteomes" id="UP000038009">
    <property type="component" value="Unassembled WGS sequence"/>
</dbReference>
<evidence type="ECO:0000256" key="1">
    <source>
        <dbReference type="ARBA" id="ARBA00004477"/>
    </source>
</evidence>
<dbReference type="VEuPathDB" id="TriTrypDB:Lsey_0016_0380"/>
<keyword evidence="3 8" id="KW-0812">Transmembrane</keyword>
<comment type="caution">
    <text evidence="9">The sequence shown here is derived from an EMBL/GenBank/DDBJ whole genome shotgun (WGS) entry which is preliminary data.</text>
</comment>
<keyword evidence="4" id="KW-0378">Hydrolase</keyword>
<feature type="transmembrane region" description="Helical" evidence="8">
    <location>
        <begin position="191"/>
        <end position="210"/>
    </location>
</feature>
<evidence type="ECO:0000256" key="8">
    <source>
        <dbReference type="SAM" id="Phobius"/>
    </source>
</evidence>
<name>A0A0N1I7Y2_LEPSE</name>
<dbReference type="Pfam" id="PF04258">
    <property type="entry name" value="Peptidase_A22B"/>
    <property type="match status" value="1"/>
</dbReference>
<dbReference type="SMART" id="SM00730">
    <property type="entry name" value="PSN"/>
    <property type="match status" value="1"/>
</dbReference>
<feature type="transmembrane region" description="Helical" evidence="8">
    <location>
        <begin position="44"/>
        <end position="62"/>
    </location>
</feature>
<reference evidence="9 10" key="1">
    <citation type="journal article" date="2015" name="PLoS Pathog.">
        <title>Leptomonas seymouri: Adaptations to the Dixenous Life Cycle Analyzed by Genome Sequencing, Transcriptome Profiling and Co-infection with Leishmania donovani.</title>
        <authorList>
            <person name="Kraeva N."/>
            <person name="Butenko A."/>
            <person name="Hlavacova J."/>
            <person name="Kostygov A."/>
            <person name="Myskova J."/>
            <person name="Grybchuk D."/>
            <person name="Lestinova T."/>
            <person name="Votypka J."/>
            <person name="Volf P."/>
            <person name="Opperdoes F."/>
            <person name="Flegontov P."/>
            <person name="Lukes J."/>
            <person name="Yurchenko V."/>
        </authorList>
    </citation>
    <scope>NUCLEOTIDE SEQUENCE [LARGE SCALE GENOMIC DNA]</scope>
    <source>
        <strain evidence="9 10">ATCC 30220</strain>
    </source>
</reference>
<evidence type="ECO:0000256" key="5">
    <source>
        <dbReference type="ARBA" id="ARBA00022824"/>
    </source>
</evidence>
<accession>A0A0N1I7Y2</accession>
<evidence type="ECO:0000256" key="6">
    <source>
        <dbReference type="ARBA" id="ARBA00022989"/>
    </source>
</evidence>
<organism evidence="9 10">
    <name type="scientific">Leptomonas seymouri</name>
    <dbReference type="NCBI Taxonomy" id="5684"/>
    <lineage>
        <taxon>Eukaryota</taxon>
        <taxon>Discoba</taxon>
        <taxon>Euglenozoa</taxon>
        <taxon>Kinetoplastea</taxon>
        <taxon>Metakinetoplastina</taxon>
        <taxon>Trypanosomatida</taxon>
        <taxon>Trypanosomatidae</taxon>
        <taxon>Leishmaniinae</taxon>
        <taxon>Leptomonas</taxon>
    </lineage>
</organism>
<keyword evidence="7 8" id="KW-0472">Membrane</keyword>
<gene>
    <name evidence="9" type="ORF">ABL78_1084</name>
</gene>
<proteinExistence type="inferred from homology"/>
<sequence>MYEFYISLGFLVSCAVSVVAVAALRSRKAMMHGEVEITLQIDEALSMPLNGSVVLFSAYVLLRFIPKEYFNVVTSLYLSVVGIFALNEFVKGYMKANILTGFFCVGTGAISFVTGNWIANNVLAFAIGVTALEYFPSSSFSSSFILLIGLFFYDIFWVFGSDVMLTVATGIDGPIKMLFPRNIFGDHESKSLLGLGDIIVPGLFICQTLIFSKDCVKRGNLYFITALVAYTLSLINTMAVMVIFQHGQPALLFIVPWLLISFCAVAIYQGDLHAAWDFDAFTVFPPTMDETSGNGEASNDKNESAWSFVRKCALDLFGLVPEEVKSDAGGAKLKEKKEA</sequence>
<feature type="transmembrane region" description="Helical" evidence="8">
    <location>
        <begin position="222"/>
        <end position="244"/>
    </location>
</feature>
<evidence type="ECO:0000313" key="10">
    <source>
        <dbReference type="Proteomes" id="UP000038009"/>
    </source>
</evidence>
<keyword evidence="5" id="KW-0256">Endoplasmic reticulum</keyword>
<evidence type="ECO:0000313" key="9">
    <source>
        <dbReference type="EMBL" id="KPI89821.1"/>
    </source>
</evidence>
<evidence type="ECO:0000256" key="2">
    <source>
        <dbReference type="ARBA" id="ARBA00006859"/>
    </source>
</evidence>
<comment type="subcellular location">
    <subcellularLocation>
        <location evidence="1">Endoplasmic reticulum membrane</location>
        <topology evidence="1">Multi-pass membrane protein</topology>
    </subcellularLocation>
</comment>
<dbReference type="EMBL" id="LJSK01000016">
    <property type="protein sequence ID" value="KPI89821.1"/>
    <property type="molecule type" value="Genomic_DNA"/>
</dbReference>
<dbReference type="InterPro" id="IPR006639">
    <property type="entry name" value="Preselin/SPP"/>
</dbReference>
<feature type="transmembrane region" description="Helical" evidence="8">
    <location>
        <begin position="93"/>
        <end position="112"/>
    </location>
</feature>
<evidence type="ECO:0000256" key="3">
    <source>
        <dbReference type="ARBA" id="ARBA00022692"/>
    </source>
</evidence>
<dbReference type="GO" id="GO:0098553">
    <property type="term" value="C:lumenal side of endoplasmic reticulum membrane"/>
    <property type="evidence" value="ECO:0007669"/>
    <property type="project" value="TreeGrafter"/>
</dbReference>
<dbReference type="PANTHER" id="PTHR12174">
    <property type="entry name" value="SIGNAL PEPTIDE PEPTIDASE"/>
    <property type="match status" value="1"/>
</dbReference>
<dbReference type="AlphaFoldDB" id="A0A0N1I7Y2"/>
<comment type="similarity">
    <text evidence="2">Belongs to the peptidase A22B family.</text>
</comment>
<dbReference type="PANTHER" id="PTHR12174:SF23">
    <property type="entry name" value="MINOR HISTOCOMPATIBILITY ANTIGEN H13"/>
    <property type="match status" value="1"/>
</dbReference>
<dbReference type="OrthoDB" id="29661at2759"/>
<feature type="transmembrane region" description="Helical" evidence="8">
    <location>
        <begin position="6"/>
        <end position="24"/>
    </location>
</feature>
<feature type="transmembrane region" description="Helical" evidence="8">
    <location>
        <begin position="68"/>
        <end position="86"/>
    </location>
</feature>
<protein>
    <submittedName>
        <fullName evidence="9">Putative Signal peptide peptidase</fullName>
    </submittedName>
</protein>
<keyword evidence="10" id="KW-1185">Reference proteome</keyword>
<dbReference type="GO" id="GO:0006465">
    <property type="term" value="P:signal peptide processing"/>
    <property type="evidence" value="ECO:0007669"/>
    <property type="project" value="TreeGrafter"/>
</dbReference>
<feature type="transmembrane region" description="Helical" evidence="8">
    <location>
        <begin position="250"/>
        <end position="268"/>
    </location>
</feature>
<dbReference type="GO" id="GO:0098554">
    <property type="term" value="C:cytoplasmic side of endoplasmic reticulum membrane"/>
    <property type="evidence" value="ECO:0007669"/>
    <property type="project" value="TreeGrafter"/>
</dbReference>
<dbReference type="InterPro" id="IPR007369">
    <property type="entry name" value="Peptidase_A22B_SPP"/>
</dbReference>
<dbReference type="OMA" id="FLYDIWW"/>